<keyword evidence="2" id="KW-1185">Reference proteome</keyword>
<evidence type="ECO:0000313" key="2">
    <source>
        <dbReference type="Proteomes" id="UP000005104"/>
    </source>
</evidence>
<sequence length="88" mass="10152">MRIAPIVALRAMRTGCYHVQIRLLSTNPGPDNKKVKRGCFLNSFWKMIRTKNQPKRTLIEASGADLDLDNLETNYSLALRTFKERMNI</sequence>
<dbReference type="STRING" id="768710.DesyoDRAFT_2793"/>
<dbReference type="HOGENOM" id="CLU_2464114_0_0_9"/>
<accession>H5XVA7</accession>
<dbReference type="Proteomes" id="UP000005104">
    <property type="component" value="Chromosome"/>
</dbReference>
<evidence type="ECO:0000313" key="1">
    <source>
        <dbReference type="EMBL" id="EHQ89843.1"/>
    </source>
</evidence>
<organism evidence="1 2">
    <name type="scientific">Desulfosporosinus youngiae DSM 17734</name>
    <dbReference type="NCBI Taxonomy" id="768710"/>
    <lineage>
        <taxon>Bacteria</taxon>
        <taxon>Bacillati</taxon>
        <taxon>Bacillota</taxon>
        <taxon>Clostridia</taxon>
        <taxon>Eubacteriales</taxon>
        <taxon>Desulfitobacteriaceae</taxon>
        <taxon>Desulfosporosinus</taxon>
    </lineage>
</organism>
<reference evidence="1 2" key="1">
    <citation type="submission" date="2011-11" db="EMBL/GenBank/DDBJ databases">
        <title>The Noncontiguous Finished genome of Desulfosporosinus youngiae DSM 17734.</title>
        <authorList>
            <consortium name="US DOE Joint Genome Institute (JGI-PGF)"/>
            <person name="Lucas S."/>
            <person name="Han J."/>
            <person name="Lapidus A."/>
            <person name="Cheng J.-F."/>
            <person name="Goodwin L."/>
            <person name="Pitluck S."/>
            <person name="Peters L."/>
            <person name="Ovchinnikova G."/>
            <person name="Lu M."/>
            <person name="Land M.L."/>
            <person name="Hauser L."/>
            <person name="Pester M."/>
            <person name="Spring S."/>
            <person name="Ollivier B."/>
            <person name="Rattei T."/>
            <person name="Klenk H.-P."/>
            <person name="Wagner M."/>
            <person name="Loy A."/>
            <person name="Woyke T.J."/>
        </authorList>
    </citation>
    <scope>NUCLEOTIDE SEQUENCE [LARGE SCALE GENOMIC DNA]</scope>
    <source>
        <strain evidence="1 2">DSM 17734</strain>
    </source>
</reference>
<dbReference type="AlphaFoldDB" id="H5XVA7"/>
<gene>
    <name evidence="1" type="ORF">DesyoDRAFT_2793</name>
</gene>
<protein>
    <submittedName>
        <fullName evidence="1">Uncharacterized protein</fullName>
    </submittedName>
</protein>
<name>H5XVA7_9FIRM</name>
<proteinExistence type="predicted"/>
<dbReference type="EMBL" id="CM001441">
    <property type="protein sequence ID" value="EHQ89843.1"/>
    <property type="molecule type" value="Genomic_DNA"/>
</dbReference>